<sequence length="319" mass="34715">MSSKKVFVLDPYHKDAIALLQSTPGIQVVLPDNPHKSEWHDQADGIILRSETRLTKADFQAASRLQVVVKQGVGVDNIDLEAAKAASVAVYNTPGLNSESVAELSLALVLSLTRRVTEIDRRIRQGQRVIRSQTLGLSLFQKTVGVVGMGNIGTVAAKKWIGACESSIICYDPYALKDAWQGIPHRRVHALEELLRESDVVTLHVPLLPTTRHMIGEREIGLLKESAILVNTARGGLVDENALLFALQKKRIWGAVLDATESEPPTTDTYGEFLKLDNVILTPHVGSSTRENQSNSGKTVVRSLLAALAGEKDVPGKLV</sequence>
<name>A0A9W9NUQ7_9EURO</name>
<evidence type="ECO:0000256" key="3">
    <source>
        <dbReference type="ARBA" id="ARBA00023002"/>
    </source>
</evidence>
<dbReference type="GO" id="GO:0016616">
    <property type="term" value="F:oxidoreductase activity, acting on the CH-OH group of donors, NAD or NADP as acceptor"/>
    <property type="evidence" value="ECO:0007669"/>
    <property type="project" value="InterPro"/>
</dbReference>
<dbReference type="AlphaFoldDB" id="A0A9W9NUQ7"/>
<evidence type="ECO:0000256" key="4">
    <source>
        <dbReference type="ARBA" id="ARBA00023027"/>
    </source>
</evidence>
<comment type="similarity">
    <text evidence="1 5">Belongs to the D-isomer specific 2-hydroxyacid dehydrogenase family.</text>
</comment>
<dbReference type="FunFam" id="3.40.50.720:FF:000203">
    <property type="entry name" value="D-3-phosphoglycerate dehydrogenase (SerA)"/>
    <property type="match status" value="1"/>
</dbReference>
<dbReference type="InterPro" id="IPR029752">
    <property type="entry name" value="D-isomer_DH_CS1"/>
</dbReference>
<dbReference type="GeneID" id="83204308"/>
<evidence type="ECO:0000313" key="8">
    <source>
        <dbReference type="EMBL" id="KAJ5226484.1"/>
    </source>
</evidence>
<dbReference type="InterPro" id="IPR006140">
    <property type="entry name" value="D-isomer_DH_NAD-bd"/>
</dbReference>
<dbReference type="PANTHER" id="PTHR42789">
    <property type="entry name" value="D-ISOMER SPECIFIC 2-HYDROXYACID DEHYDROGENASE FAMILY PROTEIN (AFU_ORTHOLOGUE AFUA_6G10090)"/>
    <property type="match status" value="1"/>
</dbReference>
<proteinExistence type="inferred from homology"/>
<protein>
    <submittedName>
        <fullName evidence="8">D-3-phosphoglycerate dehydrogenase protein</fullName>
    </submittedName>
</protein>
<dbReference type="OrthoDB" id="298012at2759"/>
<dbReference type="PROSITE" id="PS00065">
    <property type="entry name" value="D_2_HYDROXYACID_DH_1"/>
    <property type="match status" value="1"/>
</dbReference>
<dbReference type="PANTHER" id="PTHR42789:SF1">
    <property type="entry name" value="D-ISOMER SPECIFIC 2-HYDROXYACID DEHYDROGENASE FAMILY PROTEIN (AFU_ORTHOLOGUE AFUA_6G10090)"/>
    <property type="match status" value="1"/>
</dbReference>
<dbReference type="InterPro" id="IPR050857">
    <property type="entry name" value="D-2-hydroxyacid_DH"/>
</dbReference>
<dbReference type="GO" id="GO:0008652">
    <property type="term" value="P:amino acid biosynthetic process"/>
    <property type="evidence" value="ECO:0007669"/>
    <property type="project" value="UniProtKB-KW"/>
</dbReference>
<dbReference type="PROSITE" id="PS00671">
    <property type="entry name" value="D_2_HYDROXYACID_DH_3"/>
    <property type="match status" value="1"/>
</dbReference>
<evidence type="ECO:0000259" key="7">
    <source>
        <dbReference type="Pfam" id="PF02826"/>
    </source>
</evidence>
<dbReference type="SUPFAM" id="SSF51735">
    <property type="entry name" value="NAD(P)-binding Rossmann-fold domains"/>
    <property type="match status" value="1"/>
</dbReference>
<evidence type="ECO:0000256" key="2">
    <source>
        <dbReference type="ARBA" id="ARBA00022605"/>
    </source>
</evidence>
<feature type="domain" description="D-isomer specific 2-hydroxyacid dehydrogenase NAD-binding" evidence="7">
    <location>
        <begin position="106"/>
        <end position="286"/>
    </location>
</feature>
<keyword evidence="4" id="KW-0520">NAD</keyword>
<evidence type="ECO:0000259" key="6">
    <source>
        <dbReference type="Pfam" id="PF00389"/>
    </source>
</evidence>
<dbReference type="EMBL" id="JAPQKS010000005">
    <property type="protein sequence ID" value="KAJ5226484.1"/>
    <property type="molecule type" value="Genomic_DNA"/>
</dbReference>
<dbReference type="Gene3D" id="3.40.50.720">
    <property type="entry name" value="NAD(P)-binding Rossmann-like Domain"/>
    <property type="match status" value="2"/>
</dbReference>
<reference evidence="8" key="1">
    <citation type="submission" date="2022-11" db="EMBL/GenBank/DDBJ databases">
        <authorList>
            <person name="Petersen C."/>
        </authorList>
    </citation>
    <scope>NUCLEOTIDE SEQUENCE</scope>
    <source>
        <strain evidence="8">IBT 19713</strain>
    </source>
</reference>
<keyword evidence="3 5" id="KW-0560">Oxidoreductase</keyword>
<dbReference type="InterPro" id="IPR036291">
    <property type="entry name" value="NAD(P)-bd_dom_sf"/>
</dbReference>
<dbReference type="Pfam" id="PF02826">
    <property type="entry name" value="2-Hacid_dh_C"/>
    <property type="match status" value="1"/>
</dbReference>
<keyword evidence="2" id="KW-0028">Amino-acid biosynthesis</keyword>
<dbReference type="PROSITE" id="PS00670">
    <property type="entry name" value="D_2_HYDROXYACID_DH_2"/>
    <property type="match status" value="1"/>
</dbReference>
<dbReference type="SUPFAM" id="SSF52283">
    <property type="entry name" value="Formate/glycerate dehydrogenase catalytic domain-like"/>
    <property type="match status" value="1"/>
</dbReference>
<accession>A0A9W9NUQ7</accession>
<comment type="caution">
    <text evidence="8">The sequence shown here is derived from an EMBL/GenBank/DDBJ whole genome shotgun (WGS) entry which is preliminary data.</text>
</comment>
<dbReference type="Proteomes" id="UP001150941">
    <property type="component" value="Unassembled WGS sequence"/>
</dbReference>
<evidence type="ECO:0000313" key="9">
    <source>
        <dbReference type="Proteomes" id="UP001150941"/>
    </source>
</evidence>
<evidence type="ECO:0000256" key="5">
    <source>
        <dbReference type="RuleBase" id="RU003719"/>
    </source>
</evidence>
<feature type="domain" description="D-isomer specific 2-hydroxyacid dehydrogenase catalytic" evidence="6">
    <location>
        <begin position="6"/>
        <end position="312"/>
    </location>
</feature>
<keyword evidence="9" id="KW-1185">Reference proteome</keyword>
<gene>
    <name evidence="8" type="ORF">N7468_007709</name>
</gene>
<dbReference type="Pfam" id="PF00389">
    <property type="entry name" value="2-Hacid_dh"/>
    <property type="match status" value="1"/>
</dbReference>
<dbReference type="GO" id="GO:0051287">
    <property type="term" value="F:NAD binding"/>
    <property type="evidence" value="ECO:0007669"/>
    <property type="project" value="InterPro"/>
</dbReference>
<reference evidence="8" key="2">
    <citation type="journal article" date="2023" name="IMA Fungus">
        <title>Comparative genomic study of the Penicillium genus elucidates a diverse pangenome and 15 lateral gene transfer events.</title>
        <authorList>
            <person name="Petersen C."/>
            <person name="Sorensen T."/>
            <person name="Nielsen M.R."/>
            <person name="Sondergaard T.E."/>
            <person name="Sorensen J.L."/>
            <person name="Fitzpatrick D.A."/>
            <person name="Frisvad J.C."/>
            <person name="Nielsen K.L."/>
        </authorList>
    </citation>
    <scope>NUCLEOTIDE SEQUENCE</scope>
    <source>
        <strain evidence="8">IBT 19713</strain>
    </source>
</reference>
<evidence type="ECO:0000256" key="1">
    <source>
        <dbReference type="ARBA" id="ARBA00005854"/>
    </source>
</evidence>
<organism evidence="8 9">
    <name type="scientific">Penicillium chermesinum</name>
    <dbReference type="NCBI Taxonomy" id="63820"/>
    <lineage>
        <taxon>Eukaryota</taxon>
        <taxon>Fungi</taxon>
        <taxon>Dikarya</taxon>
        <taxon>Ascomycota</taxon>
        <taxon>Pezizomycotina</taxon>
        <taxon>Eurotiomycetes</taxon>
        <taxon>Eurotiomycetidae</taxon>
        <taxon>Eurotiales</taxon>
        <taxon>Aspergillaceae</taxon>
        <taxon>Penicillium</taxon>
    </lineage>
</organism>
<dbReference type="InterPro" id="IPR006139">
    <property type="entry name" value="D-isomer_2_OHA_DH_cat_dom"/>
</dbReference>
<dbReference type="RefSeq" id="XP_058329895.1">
    <property type="nucleotide sequence ID" value="XM_058477005.1"/>
</dbReference>
<dbReference type="InterPro" id="IPR029753">
    <property type="entry name" value="D-isomer_DH_CS"/>
</dbReference>